<sequence length="435" mass="48328">MKTINALPKIFTLLFVLFTINSCKDIDDTITYPNAEDLIQKDSELFDLLNRVTKTEDNPMTDIVCIDFVYPIHLLIYNSSLEKIGSVTIIGDDNFSAFLGILPADQSLSISYPITTTLADGTEFTVNNNTELKLAIDSCSREDIISYCGGLFSTTVPGIILPCVWKVQYDATGDNKYLSGYFDVNVDGTIKLFYGDEIYTGSWIFLFVNDELHMNINLEGTSQVALDWNIDRKVIIAGDEIIIQNPPKNIHLKKTCWESTPYAIGDVGPAGGIVFYDKGSYSEGWRYAEAAPNDLAFFEWGCANSTIPNSQSSAIGKGLYNSGTILNFHDTLVNFYTNPNVCSNLNNGTVVAKEALGYQLNDRNDWFLPSENELALLYTNLQLSSLGNFSNAIYWSSTENDATTVKTIDFSNGQSVISLKVPALNTIKVRCIRYF</sequence>
<name>A0ABV5GCZ0_9FLAO</name>
<evidence type="ECO:0008006" key="3">
    <source>
        <dbReference type="Google" id="ProtNLM"/>
    </source>
</evidence>
<accession>A0ABV5GCZ0</accession>
<keyword evidence="2" id="KW-1185">Reference proteome</keyword>
<comment type="caution">
    <text evidence="1">The sequence shown here is derived from an EMBL/GenBank/DDBJ whole genome shotgun (WGS) entry which is preliminary data.</text>
</comment>
<evidence type="ECO:0000313" key="2">
    <source>
        <dbReference type="Proteomes" id="UP001589576"/>
    </source>
</evidence>
<evidence type="ECO:0000313" key="1">
    <source>
        <dbReference type="EMBL" id="MFB9088939.1"/>
    </source>
</evidence>
<dbReference type="EMBL" id="JBHMFB010000012">
    <property type="protein sequence ID" value="MFB9088939.1"/>
    <property type="molecule type" value="Genomic_DNA"/>
</dbReference>
<dbReference type="Proteomes" id="UP001589576">
    <property type="component" value="Unassembled WGS sequence"/>
</dbReference>
<reference evidence="1 2" key="1">
    <citation type="submission" date="2024-09" db="EMBL/GenBank/DDBJ databases">
        <authorList>
            <person name="Sun Q."/>
            <person name="Mori K."/>
        </authorList>
    </citation>
    <scope>NUCLEOTIDE SEQUENCE [LARGE SCALE GENOMIC DNA]</scope>
    <source>
        <strain evidence="1 2">CECT 8460</strain>
    </source>
</reference>
<organism evidence="1 2">
    <name type="scientific">Flavobacterium paronense</name>
    <dbReference type="NCBI Taxonomy" id="1392775"/>
    <lineage>
        <taxon>Bacteria</taxon>
        <taxon>Pseudomonadati</taxon>
        <taxon>Bacteroidota</taxon>
        <taxon>Flavobacteriia</taxon>
        <taxon>Flavobacteriales</taxon>
        <taxon>Flavobacteriaceae</taxon>
        <taxon>Flavobacterium</taxon>
    </lineage>
</organism>
<proteinExistence type="predicted"/>
<dbReference type="RefSeq" id="WP_290284313.1">
    <property type="nucleotide sequence ID" value="NZ_JAUFQN010000019.1"/>
</dbReference>
<gene>
    <name evidence="1" type="ORF">ACFFUU_04935</name>
</gene>
<protein>
    <recommendedName>
        <fullName evidence="3">DUF1566 domain-containing protein</fullName>
    </recommendedName>
</protein>